<protein>
    <recommendedName>
        <fullName evidence="2">RNA 2',3'-cyclic phosphodiesterase</fullName>
        <shortName evidence="2">RNA 2',3'-CPDase</shortName>
        <ecNumber evidence="2">3.1.4.58</ecNumber>
    </recommendedName>
</protein>
<dbReference type="HAMAP" id="MF_01940">
    <property type="entry name" value="RNA_CPDase"/>
    <property type="match status" value="1"/>
</dbReference>
<dbReference type="Gene3D" id="3.90.1140.10">
    <property type="entry name" value="Cyclic phosphodiesterase"/>
    <property type="match status" value="1"/>
</dbReference>
<accession>A0A4P8QW08</accession>
<dbReference type="EMBL" id="CP042908">
    <property type="protein sequence ID" value="QIB92223.1"/>
    <property type="molecule type" value="Genomic_DNA"/>
</dbReference>
<dbReference type="PANTHER" id="PTHR35561:SF1">
    <property type="entry name" value="RNA 2',3'-CYCLIC PHOSPHODIESTERASE"/>
    <property type="match status" value="1"/>
</dbReference>
<dbReference type="InterPro" id="IPR004175">
    <property type="entry name" value="RNA_CPDase"/>
</dbReference>
<dbReference type="GO" id="GO:0008664">
    <property type="term" value="F:RNA 2',3'-cyclic 3'-phosphodiesterase activity"/>
    <property type="evidence" value="ECO:0007669"/>
    <property type="project" value="UniProtKB-EC"/>
</dbReference>
<dbReference type="InterPro" id="IPR014051">
    <property type="entry name" value="Phosphoesterase_HXTX"/>
</dbReference>
<evidence type="ECO:0000313" key="5">
    <source>
        <dbReference type="EMBL" id="QIB92223.1"/>
    </source>
</evidence>
<evidence type="ECO:0000256" key="1">
    <source>
        <dbReference type="ARBA" id="ARBA00022801"/>
    </source>
</evidence>
<dbReference type="PANTHER" id="PTHR35561">
    <property type="entry name" value="RNA 2',3'-CYCLIC PHOSPHODIESTERASE"/>
    <property type="match status" value="1"/>
</dbReference>
<dbReference type="NCBIfam" id="TIGR02258">
    <property type="entry name" value="2_5_ligase"/>
    <property type="match status" value="1"/>
</dbReference>
<comment type="similarity">
    <text evidence="2">Belongs to the 2H phosphoesterase superfamily. ThpR family.</text>
</comment>
<comment type="catalytic activity">
    <reaction evidence="2">
        <text>a 3'-end 2',3'-cyclophospho-ribonucleotide-RNA + H2O = a 3'-end 2'-phospho-ribonucleotide-RNA + H(+)</text>
        <dbReference type="Rhea" id="RHEA:11828"/>
        <dbReference type="Rhea" id="RHEA-COMP:10464"/>
        <dbReference type="Rhea" id="RHEA-COMP:17353"/>
        <dbReference type="ChEBI" id="CHEBI:15377"/>
        <dbReference type="ChEBI" id="CHEBI:15378"/>
        <dbReference type="ChEBI" id="CHEBI:83064"/>
        <dbReference type="ChEBI" id="CHEBI:173113"/>
        <dbReference type="EC" id="3.1.4.58"/>
    </reaction>
</comment>
<feature type="active site" description="Proton acceptor" evidence="2">
    <location>
        <position position="125"/>
    </location>
</feature>
<gene>
    <name evidence="4" type="primary">thpR</name>
    <name evidence="4" type="ORF">DKM28_06100</name>
    <name evidence="5" type="ORF">FQU78_15325</name>
</gene>
<dbReference type="GO" id="GO:0004113">
    <property type="term" value="F:2',3'-cyclic-nucleotide 3'-phosphodiesterase activity"/>
    <property type="evidence" value="ECO:0007669"/>
    <property type="project" value="InterPro"/>
</dbReference>
<dbReference type="Proteomes" id="UP000467371">
    <property type="component" value="Chromosome"/>
</dbReference>
<evidence type="ECO:0000313" key="4">
    <source>
        <dbReference type="EMBL" id="QCR15688.1"/>
    </source>
</evidence>
<dbReference type="EMBL" id="CP029709">
    <property type="protein sequence ID" value="QCR15688.1"/>
    <property type="molecule type" value="Genomic_DNA"/>
</dbReference>
<comment type="function">
    <text evidence="2">Hydrolyzes RNA 2',3'-cyclic phosphodiester to an RNA 2'-phosphomonoester.</text>
</comment>
<reference evidence="4 6" key="1">
    <citation type="submission" date="2018-05" db="EMBL/GenBank/DDBJ databases">
        <title>Methanosarcina gilichinskyana sp. nov., a novel methanogenic archaeon isolated from Holocene permafrost, North East Russia.</title>
        <authorList>
            <person name="Oshurkova V."/>
            <person name="Meer M."/>
            <person name="Bochkareva O."/>
            <person name="Shcherbakova V."/>
        </authorList>
    </citation>
    <scope>NUCLEOTIDE SEQUENCE [LARGE SCALE GENOMIC DNA]</scope>
    <source>
        <strain evidence="4 6">JL01</strain>
    </source>
</reference>
<feature type="active site" description="Proton donor" evidence="2">
    <location>
        <position position="43"/>
    </location>
</feature>
<feature type="domain" description="Phosphoesterase HXTX" evidence="3">
    <location>
        <begin position="98"/>
        <end position="176"/>
    </location>
</feature>
<name>A0A4P8QW08_METMZ</name>
<proteinExistence type="inferred from homology"/>
<dbReference type="OrthoDB" id="44091at2157"/>
<dbReference type="EC" id="3.1.4.58" evidence="2"/>
<evidence type="ECO:0000256" key="2">
    <source>
        <dbReference type="HAMAP-Rule" id="MF_01940"/>
    </source>
</evidence>
<dbReference type="RefSeq" id="WP_080933349.1">
    <property type="nucleotide sequence ID" value="NZ_CP029709.1"/>
</dbReference>
<feature type="domain" description="Phosphoesterase HXTX" evidence="3">
    <location>
        <begin position="14"/>
        <end position="92"/>
    </location>
</feature>
<evidence type="ECO:0000313" key="6">
    <source>
        <dbReference type="Proteomes" id="UP000300067"/>
    </source>
</evidence>
<evidence type="ECO:0000259" key="3">
    <source>
        <dbReference type="Pfam" id="PF02834"/>
    </source>
</evidence>
<organism evidence="4 6">
    <name type="scientific">Methanosarcina mazei</name>
    <name type="common">Methanosarcina frisia</name>
    <dbReference type="NCBI Taxonomy" id="2209"/>
    <lineage>
        <taxon>Archaea</taxon>
        <taxon>Methanobacteriati</taxon>
        <taxon>Methanobacteriota</taxon>
        <taxon>Stenosarchaea group</taxon>
        <taxon>Methanomicrobia</taxon>
        <taxon>Methanosarcinales</taxon>
        <taxon>Methanosarcinaceae</taxon>
        <taxon>Methanosarcina</taxon>
    </lineage>
</organism>
<dbReference type="Pfam" id="PF02834">
    <property type="entry name" value="LigT_PEase"/>
    <property type="match status" value="2"/>
</dbReference>
<dbReference type="GeneID" id="24881506"/>
<dbReference type="Proteomes" id="UP000300067">
    <property type="component" value="Chromosome"/>
</dbReference>
<reference evidence="5 7" key="2">
    <citation type="journal article" date="2020" name="Environ. Microbiol. Rep.">
        <title>Redox cycling of Fe(II) and Fe(III) in magnetite accelerates aceticlastic methanogenesis by Methanosarcina mazei.</title>
        <authorList>
            <person name="Wang H."/>
            <person name="Byrne J.M."/>
            <person name="Liu P."/>
            <person name="Liu J."/>
            <person name="Dong X."/>
            <person name="Lu Y."/>
        </authorList>
    </citation>
    <scope>NUCLEOTIDE SEQUENCE [LARGE SCALE GENOMIC DNA]</scope>
    <source>
        <strain evidence="5">Zm-15</strain>
        <strain evidence="7">zm-15</strain>
    </source>
</reference>
<feature type="short sequence motif" description="HXTX 1" evidence="2">
    <location>
        <begin position="43"/>
        <end position="46"/>
    </location>
</feature>
<evidence type="ECO:0000313" key="7">
    <source>
        <dbReference type="Proteomes" id="UP000467371"/>
    </source>
</evidence>
<dbReference type="InterPro" id="IPR009097">
    <property type="entry name" value="Cyclic_Pdiesterase"/>
</dbReference>
<sequence>MVKALIRTFIAVELDPGFGGKIRQVQERFSEFDLKFVNPEIVHITLKFLGDIKESKVPSIAAALDSIMCEPFEAKIVGLGVFPKPSNPKVLWLGAEGNFETLHNDVETVLKPFGFKEDERGFTAHATLARVKSLNKDQKNSFINIVKELKNIEIGSMQVNKVLLKKSTLTPEGPIYETLHTVFLD</sequence>
<feature type="short sequence motif" description="HXTX 2" evidence="2">
    <location>
        <begin position="125"/>
        <end position="128"/>
    </location>
</feature>
<keyword evidence="1 2" id="KW-0378">Hydrolase</keyword>
<dbReference type="AlphaFoldDB" id="A0A4P8QW08"/>
<dbReference type="SUPFAM" id="SSF55144">
    <property type="entry name" value="LigT-like"/>
    <property type="match status" value="1"/>
</dbReference>